<proteinExistence type="predicted"/>
<accession>A0A2Y9BP73</accession>
<reference evidence="3 4" key="1">
    <citation type="submission" date="2018-05" db="EMBL/GenBank/DDBJ databases">
        <title>The Hungate 1000. A catalogue of reference genomes from the rumen microbiome.</title>
        <authorList>
            <person name="Kelly W."/>
        </authorList>
    </citation>
    <scope>NUCLEOTIDE SEQUENCE [LARGE SCALE GENOMIC DNA]</scope>
    <source>
        <strain evidence="3 4">NLAE-zl-C242</strain>
    </source>
</reference>
<name>A0A2Y9BP73_9FIRM</name>
<evidence type="ECO:0000259" key="2">
    <source>
        <dbReference type="Pfam" id="PF21939"/>
    </source>
</evidence>
<feature type="compositionally biased region" description="Low complexity" evidence="1">
    <location>
        <begin position="576"/>
        <end position="586"/>
    </location>
</feature>
<feature type="region of interest" description="Disordered" evidence="1">
    <location>
        <begin position="576"/>
        <end position="604"/>
    </location>
</feature>
<dbReference type="RefSeq" id="WP_109733887.1">
    <property type="nucleotide sequence ID" value="NZ_BAAACK010000005.1"/>
</dbReference>
<feature type="domain" description="Baseplate structural protein Gp10 C-terminal" evidence="2">
    <location>
        <begin position="469"/>
        <end position="632"/>
    </location>
</feature>
<gene>
    <name evidence="3" type="ORF">A8806_12344</name>
</gene>
<keyword evidence="4" id="KW-1185">Reference proteome</keyword>
<dbReference type="InterPro" id="IPR008577">
    <property type="entry name" value="DUF859"/>
</dbReference>
<organism evidence="3 4">
    <name type="scientific">Faecalicatena orotica</name>
    <dbReference type="NCBI Taxonomy" id="1544"/>
    <lineage>
        <taxon>Bacteria</taxon>
        <taxon>Bacillati</taxon>
        <taxon>Bacillota</taxon>
        <taxon>Clostridia</taxon>
        <taxon>Lachnospirales</taxon>
        <taxon>Lachnospiraceae</taxon>
        <taxon>Faecalicatena</taxon>
    </lineage>
</organism>
<comment type="caution">
    <text evidence="3">The sequence shown here is derived from an EMBL/GenBank/DDBJ whole genome shotgun (WGS) entry which is preliminary data.</text>
</comment>
<protein>
    <submittedName>
        <fullName evidence="3">Virion uncharacterized protein DUF859</fullName>
    </submittedName>
</protein>
<sequence>MANYETRIRLISETNVNVANNTSYVTVALDFRRTDYQYYGYNLDGNAYWIIKVDSLSTGNVNFTFNWTIPQNQWKEVARRSFTVTHNADGTKSINLSGTIYFGDGVSPGTLSASGKATLSTIPRATVPSLSPASQAIGSAITINLPRASSAFTHTLTYSFGSAAGTIATGAGGSASWTLPSSLAAQIPNAASGTGQITCSTYNGSTLVGTKYINFTATVPASMVPSITSIGITEAATGINAQFGVYVQNKSRLNIAISASGIQGSTIVSYKTEVAGSSFSGSSVVTGYITSPGSLPVKVTVTDSRGHTAVKTQTVNVVAYANPAIASFTAVRSTTAGVFDDQGTSLSISMNFNVSAVGNKNTKSYVVDLQKNGETTWVSLLKGSVYSYNSTYVADNVLSIDSSYTLRLRVTDYFTTSEAIVDISSGFTLMDFRSTGKGLAIGKVSEKDIFEVGMDADFRKSISLSGKSLFDCFYPIGSIYMSVNSTNPAILFGGTWAAWGSGRVPVGINVNDGNFNAVEKTGGVAANNLSHAHTVNSHAHTTAGHTLSVDEIPSHRHNAYAMYVATGTGTGVLTGTTTPGSSSAGTKYTFNTGGGGSHNHGNTGVSAPGTNYSLSNVTTLQPYITCYMWKRTG</sequence>
<dbReference type="OrthoDB" id="2065107at2"/>
<dbReference type="InterPro" id="IPR013783">
    <property type="entry name" value="Ig-like_fold"/>
</dbReference>
<dbReference type="InterPro" id="IPR053827">
    <property type="entry name" value="Gp10_C"/>
</dbReference>
<dbReference type="AlphaFoldDB" id="A0A2Y9BP73"/>
<dbReference type="EMBL" id="QGDL01000023">
    <property type="protein sequence ID" value="PWJ19455.1"/>
    <property type="molecule type" value="Genomic_DNA"/>
</dbReference>
<evidence type="ECO:0000313" key="3">
    <source>
        <dbReference type="EMBL" id="PWJ19455.1"/>
    </source>
</evidence>
<dbReference type="Pfam" id="PF05895">
    <property type="entry name" value="DUF859"/>
    <property type="match status" value="1"/>
</dbReference>
<dbReference type="Pfam" id="PF21939">
    <property type="entry name" value="Gp10_C"/>
    <property type="match status" value="1"/>
</dbReference>
<evidence type="ECO:0000256" key="1">
    <source>
        <dbReference type="SAM" id="MobiDB-lite"/>
    </source>
</evidence>
<dbReference type="Gene3D" id="2.60.40.10">
    <property type="entry name" value="Immunoglobulins"/>
    <property type="match status" value="1"/>
</dbReference>
<dbReference type="Proteomes" id="UP000245845">
    <property type="component" value="Unassembled WGS sequence"/>
</dbReference>
<evidence type="ECO:0000313" key="4">
    <source>
        <dbReference type="Proteomes" id="UP000245845"/>
    </source>
</evidence>